<protein>
    <submittedName>
        <fullName evidence="4">Monovalent cation/H(+) antiporter subunit G</fullName>
    </submittedName>
</protein>
<evidence type="ECO:0000313" key="4">
    <source>
        <dbReference type="EMBL" id="MFC7598882.1"/>
    </source>
</evidence>
<evidence type="ECO:0000256" key="2">
    <source>
        <dbReference type="SAM" id="MobiDB-lite"/>
    </source>
</evidence>
<feature type="region of interest" description="Disordered" evidence="2">
    <location>
        <begin position="93"/>
        <end position="115"/>
    </location>
</feature>
<organism evidence="4 5">
    <name type="scientific">Streptosporangium amethystogenes subsp. fukuiense</name>
    <dbReference type="NCBI Taxonomy" id="698418"/>
    <lineage>
        <taxon>Bacteria</taxon>
        <taxon>Bacillati</taxon>
        <taxon>Actinomycetota</taxon>
        <taxon>Actinomycetes</taxon>
        <taxon>Streptosporangiales</taxon>
        <taxon>Streptosporangiaceae</taxon>
        <taxon>Streptosporangium</taxon>
    </lineage>
</organism>
<keyword evidence="5" id="KW-1185">Reference proteome</keyword>
<accession>A0ABW2SS66</accession>
<proteinExistence type="inferred from homology"/>
<keyword evidence="3" id="KW-0812">Transmembrane</keyword>
<evidence type="ECO:0000313" key="5">
    <source>
        <dbReference type="Proteomes" id="UP001596514"/>
    </source>
</evidence>
<evidence type="ECO:0000256" key="3">
    <source>
        <dbReference type="SAM" id="Phobius"/>
    </source>
</evidence>
<dbReference type="RefSeq" id="WP_343967366.1">
    <property type="nucleotide sequence ID" value="NZ_BAAAGK010000058.1"/>
</dbReference>
<sequence length="115" mass="11752">MTAMDVAAAVCLLLGATLAFAAGVGMVRFPGTLARMHAATKPQVLGLHLILLAMWLRDPSWKIAGVIILVAVYQVVTAAVAAYMVGRAAYLTAKPQGGDDGDDGTAVPSSGDARA</sequence>
<feature type="transmembrane region" description="Helical" evidence="3">
    <location>
        <begin position="63"/>
        <end position="85"/>
    </location>
</feature>
<dbReference type="Pfam" id="PF03334">
    <property type="entry name" value="PhaG_MnhG_YufB"/>
    <property type="match status" value="1"/>
</dbReference>
<gene>
    <name evidence="4" type="primary">mnhG</name>
    <name evidence="4" type="ORF">ACFQVD_02030</name>
</gene>
<comment type="similarity">
    <text evidence="1">Belongs to the CPA3 antiporters (TC 2.A.63) subunit G family.</text>
</comment>
<evidence type="ECO:0000256" key="1">
    <source>
        <dbReference type="ARBA" id="ARBA00008404"/>
    </source>
</evidence>
<dbReference type="PANTHER" id="PTHR34703:SF1">
    <property type="entry name" value="ANTIPORTER SUBUNIT MNHG2-RELATED"/>
    <property type="match status" value="1"/>
</dbReference>
<dbReference type="PANTHER" id="PTHR34703">
    <property type="entry name" value="ANTIPORTER SUBUNIT MNHG2-RELATED"/>
    <property type="match status" value="1"/>
</dbReference>
<name>A0ABW2SS66_9ACTN</name>
<dbReference type="Proteomes" id="UP001596514">
    <property type="component" value="Unassembled WGS sequence"/>
</dbReference>
<dbReference type="EMBL" id="JBHTEE010000001">
    <property type="protein sequence ID" value="MFC7598882.1"/>
    <property type="molecule type" value="Genomic_DNA"/>
</dbReference>
<keyword evidence="3" id="KW-0472">Membrane</keyword>
<comment type="caution">
    <text evidence="4">The sequence shown here is derived from an EMBL/GenBank/DDBJ whole genome shotgun (WGS) entry which is preliminary data.</text>
</comment>
<dbReference type="NCBIfam" id="TIGR01300">
    <property type="entry name" value="CPA3_mnhG_phaG"/>
    <property type="match status" value="1"/>
</dbReference>
<keyword evidence="3" id="KW-1133">Transmembrane helix</keyword>
<dbReference type="InterPro" id="IPR005133">
    <property type="entry name" value="PhaG_MnhG_YufB"/>
</dbReference>
<reference evidence="5" key="1">
    <citation type="journal article" date="2019" name="Int. J. Syst. Evol. Microbiol.">
        <title>The Global Catalogue of Microorganisms (GCM) 10K type strain sequencing project: providing services to taxonomists for standard genome sequencing and annotation.</title>
        <authorList>
            <consortium name="The Broad Institute Genomics Platform"/>
            <consortium name="The Broad Institute Genome Sequencing Center for Infectious Disease"/>
            <person name="Wu L."/>
            <person name="Ma J."/>
        </authorList>
    </citation>
    <scope>NUCLEOTIDE SEQUENCE [LARGE SCALE GENOMIC DNA]</scope>
    <source>
        <strain evidence="5">JCM 10083</strain>
    </source>
</reference>